<evidence type="ECO:0000256" key="1">
    <source>
        <dbReference type="SAM" id="MobiDB-lite"/>
    </source>
</evidence>
<evidence type="ECO:0000313" key="3">
    <source>
        <dbReference type="Proteomes" id="UP000186096"/>
    </source>
</evidence>
<organism evidence="2 3">
    <name type="scientific">Microbispora rosea</name>
    <dbReference type="NCBI Taxonomy" id="58117"/>
    <lineage>
        <taxon>Bacteria</taxon>
        <taxon>Bacillati</taxon>
        <taxon>Actinomycetota</taxon>
        <taxon>Actinomycetes</taxon>
        <taxon>Streptosporangiales</taxon>
        <taxon>Streptosporangiaceae</taxon>
        <taxon>Microbispora</taxon>
    </lineage>
</organism>
<dbReference type="OrthoDB" id="3268642at2"/>
<feature type="region of interest" description="Disordered" evidence="1">
    <location>
        <begin position="231"/>
        <end position="258"/>
    </location>
</feature>
<feature type="region of interest" description="Disordered" evidence="1">
    <location>
        <begin position="173"/>
        <end position="216"/>
    </location>
</feature>
<accession>A0A1N7GF16</accession>
<reference evidence="3" key="1">
    <citation type="submission" date="2017-01" db="EMBL/GenBank/DDBJ databases">
        <authorList>
            <person name="Varghese N."/>
            <person name="Submissions S."/>
        </authorList>
    </citation>
    <scope>NUCLEOTIDE SEQUENCE [LARGE SCALE GENOMIC DNA]</scope>
    <source>
        <strain evidence="3">ATCC 12950</strain>
    </source>
</reference>
<proteinExistence type="predicted"/>
<dbReference type="EMBL" id="FTNI01000028">
    <property type="protein sequence ID" value="SIS11138.1"/>
    <property type="molecule type" value="Genomic_DNA"/>
</dbReference>
<dbReference type="AlphaFoldDB" id="A0A1N7GF16"/>
<sequence length="258" mass="27687">MSRAEVIARFQLILPEVDITVVGKGIRATDAVFDHWHARNAALFSDRVTEAAVWYLLGRSLDLAGDPKTALTTDELGEALEVSAVLEEQGMARPKIASVLRLVATARAYCRDTPDATITRKCYDQLRLQVLGEWGLPMGGRTIAWPPTGLTVLKRLGDGYWADALQAIGLHPAFAPPRRPRRRPSSRTSCAPAHRSSRLAGGLATRGDSHRRRCGQTRFGTGVSVQKAAPCTAGGVVTGGGPDGHVHRQTGSRGPAPD</sequence>
<dbReference type="Proteomes" id="UP000186096">
    <property type="component" value="Unassembled WGS sequence"/>
</dbReference>
<dbReference type="RefSeq" id="WP_143734624.1">
    <property type="nucleotide sequence ID" value="NZ_FTNI01000028.1"/>
</dbReference>
<keyword evidence="3" id="KW-1185">Reference proteome</keyword>
<gene>
    <name evidence="2" type="ORF">SAMN05421833_12872</name>
</gene>
<dbReference type="STRING" id="58117.SAMN05421833_12872"/>
<evidence type="ECO:0000313" key="2">
    <source>
        <dbReference type="EMBL" id="SIS11138.1"/>
    </source>
</evidence>
<name>A0A1N7GF16_9ACTN</name>
<protein>
    <submittedName>
        <fullName evidence="2">Uncharacterized protein</fullName>
    </submittedName>
</protein>